<keyword evidence="2" id="KW-1185">Reference proteome</keyword>
<dbReference type="Proteomes" id="UP000305401">
    <property type="component" value="Unassembled WGS sequence"/>
</dbReference>
<name>A0AC61S7I6_9BACT</name>
<sequence length="324" mass="36495">MKIAMIGASGFIGTRILELLCKESAKYDCKNIDLAPSLSFNNITTIGDVRNQHQMDSELHGFDLVVLLAAQHRDDVTPTQLYYDTNIGGMEVTLNAMEKNGIKRIIFFSSVAIYGLNKDCPNENSPADPFNHYGKSKWQAEQLLAKWHKSHPDWNINIIRPTVVFGEYNRGNVYNLLKQISSGRFLMIGKGNNKKSMAYVGNIAAFVKYIIENITTGYNVFNYVDKPDINMNQLVSIISQTLDKHIPAIHAPYRLAMLMGYCIDAFAKLTNRKTTISSARIKKFCATTEFNSDKAHSSGFNAPYNLNEGLMRTIKHEFKTQSSN</sequence>
<evidence type="ECO:0000313" key="2">
    <source>
        <dbReference type="Proteomes" id="UP000305401"/>
    </source>
</evidence>
<dbReference type="EMBL" id="SSTG01000017">
    <property type="protein sequence ID" value="THG54495.1"/>
    <property type="molecule type" value="Genomic_DNA"/>
</dbReference>
<proteinExistence type="predicted"/>
<comment type="caution">
    <text evidence="1">The sequence shown here is derived from an EMBL/GenBank/DDBJ whole genome shotgun (WGS) entry which is preliminary data.</text>
</comment>
<organism evidence="1 2">
    <name type="scientific">Muribaculum caecicola</name>
    <dbReference type="NCBI Taxonomy" id="3038144"/>
    <lineage>
        <taxon>Bacteria</taxon>
        <taxon>Pseudomonadati</taxon>
        <taxon>Bacteroidota</taxon>
        <taxon>Bacteroidia</taxon>
        <taxon>Bacteroidales</taxon>
        <taxon>Muribaculaceae</taxon>
        <taxon>Muribaculum</taxon>
    </lineage>
</organism>
<evidence type="ECO:0000313" key="1">
    <source>
        <dbReference type="EMBL" id="THG54495.1"/>
    </source>
</evidence>
<reference evidence="1" key="1">
    <citation type="submission" date="2019-04" db="EMBL/GenBank/DDBJ databases">
        <title>Microbes associate with the intestines of laboratory mice.</title>
        <authorList>
            <person name="Navarre W."/>
            <person name="Wong E."/>
            <person name="Huang K.C."/>
            <person name="Tropini C."/>
            <person name="Ng K."/>
            <person name="Yu B."/>
        </authorList>
    </citation>
    <scope>NUCLEOTIDE SEQUENCE</scope>
    <source>
        <strain evidence="1">NM86_A22</strain>
    </source>
</reference>
<gene>
    <name evidence="1" type="ORF">E5990_02660</name>
</gene>
<protein>
    <submittedName>
        <fullName evidence="1">NAD-dependent epimerase/dehydratase family protein</fullName>
    </submittedName>
</protein>
<accession>A0AC61S7I6</accession>